<evidence type="ECO:0000259" key="2">
    <source>
        <dbReference type="PROSITE" id="PS50837"/>
    </source>
</evidence>
<dbReference type="SUPFAM" id="SSF53474">
    <property type="entry name" value="alpha/beta-Hydrolases"/>
    <property type="match status" value="1"/>
</dbReference>
<dbReference type="Gene3D" id="3.40.50.300">
    <property type="entry name" value="P-loop containing nucleotide triphosphate hydrolases"/>
    <property type="match status" value="1"/>
</dbReference>
<name>A0A4T0B4D5_AURPU</name>
<dbReference type="SUPFAM" id="SSF48371">
    <property type="entry name" value="ARM repeat"/>
    <property type="match status" value="1"/>
</dbReference>
<proteinExistence type="predicted"/>
<reference evidence="3 4" key="1">
    <citation type="submission" date="2018-10" db="EMBL/GenBank/DDBJ databases">
        <title>Fifty Aureobasidium pullulans genomes reveal a recombining polyextremotolerant generalist.</title>
        <authorList>
            <person name="Gostincar C."/>
            <person name="Turk M."/>
            <person name="Zajc J."/>
            <person name="Gunde-Cimerman N."/>
        </authorList>
    </citation>
    <scope>NUCLEOTIDE SEQUENCE [LARGE SCALE GENOMIC DNA]</scope>
    <source>
        <strain evidence="3 4">EXF-1645</strain>
    </source>
</reference>
<evidence type="ECO:0000256" key="1">
    <source>
        <dbReference type="SAM" id="MobiDB-lite"/>
    </source>
</evidence>
<dbReference type="InterPro" id="IPR055496">
    <property type="entry name" value="DUF7068"/>
</dbReference>
<dbReference type="InterPro" id="IPR029058">
    <property type="entry name" value="AB_hydrolase_fold"/>
</dbReference>
<accession>A0A4T0B4D5</accession>
<dbReference type="InterPro" id="IPR016024">
    <property type="entry name" value="ARM-type_fold"/>
</dbReference>
<dbReference type="Gene3D" id="3.40.50.1820">
    <property type="entry name" value="alpha/beta hydrolase"/>
    <property type="match status" value="1"/>
</dbReference>
<dbReference type="PANTHER" id="PTHR46844">
    <property type="entry name" value="SLR5058 PROTEIN"/>
    <property type="match status" value="1"/>
</dbReference>
<dbReference type="AlphaFoldDB" id="A0A4T0B4D5"/>
<sequence>MPQARVMTVFGYDTSAVHLAAATSQNSIFGHVENLLVDLKNERRTANAGTKPLIFVGHSLGGLLGSIGESTLGVIFLATPHRGSDKVRFADVIYKAAKLTGNLPNDHLLNALRKDSDVLEAQRASFATISKEMPIKCIYEELATMRHMIVEESSAVIDGFHVRKASIQADHIAICKFDSPDDGGYKKVKNFLLDMYQEGPWKIIREADAWIRDRHYTTEHLEITRLSGSPLPMDRCYINLTLVDQNRRRLDVDPNGEEKKSPSSSSPFSLEARLSIQTPRKEDLIKLQTLFDEREQPDGIKLRPRRILIRGRAGVGKTTLCKKIVHDFITEGLWQGLFQRVIWVPLRDLKTMPKPYTLDGMLREIFFWEGPSRDSLAGALARCIDENQSRDTLFLLDGLDEVAEIVMERRNGPSHDARRFLLGLLNRPNVLITARPQAEIPHGCQRPDMDLDTIGFGVTEVEEYIDTVVVDHEDAMAIKTYLRKNQLMQSLVRIPIQLDALCFTWKDDSHDQNSTMEEIPRTMTSIYTAITQKLWIKDIERYPKPGYPLLENPLPTEIANHTSEECDMLGKLAFSGLRSNVIEFQERHREALLKSLVSRRSNVSLATMFGNMSFLRSSNPHDEIWKQSYHFIHLTFQEYFAAKYFVERWEGGKDLECIDLDSKRYGRSKISCEEFLQQHKYDVRYHIMWGFVVGLMNDDGSDEGVERFLQAVEQEPIDLLGPAHQRLVMHCLSQAVFLPANFIQSDYDQRLKRWVLFEVDLLGASYLVEEPNFPARILGLTFHSFRDDERKLLLLNSLRLANVHLSEPILTAVAGNPARSRDLRIAAIKTIGRQSSLPKSALVEVARLLRDEVPDGRRAAVKAIGQQSSLSESTLVEVARLLGDEDRYVRYAAVKTIGKQSSLPESILVEVARLLDDEEPHIQHAAVWIIGKQSSLLEPILVEVARLLRDEDGDLRYAAVEAIGKRSSLPESTLVEVIRLFRDKDRHVQGAAVEAIGKQSSLSESTLVEVIKLLGDKDRYVRSAAVKIIGQQLSLPEPTLVEVRRLLSNKDSAVRRAAIRTLGKQSSLPESTLVEVIRLLRDEDRYVRRVAVEAIGKQSSLPDQNVRRKGYNQFSTVQML</sequence>
<dbReference type="Proteomes" id="UP000308724">
    <property type="component" value="Unassembled WGS sequence"/>
</dbReference>
<dbReference type="Pfam" id="PF23238">
    <property type="entry name" value="DUF7068"/>
    <property type="match status" value="1"/>
</dbReference>
<comment type="caution">
    <text evidence="3">The sequence shown here is derived from an EMBL/GenBank/DDBJ whole genome shotgun (WGS) entry which is preliminary data.</text>
</comment>
<dbReference type="Pfam" id="PF05729">
    <property type="entry name" value="NACHT"/>
    <property type="match status" value="1"/>
</dbReference>
<feature type="compositionally biased region" description="Basic and acidic residues" evidence="1">
    <location>
        <begin position="252"/>
        <end position="261"/>
    </location>
</feature>
<dbReference type="PANTHER" id="PTHR46844:SF1">
    <property type="entry name" value="SLR5058 PROTEIN"/>
    <property type="match status" value="1"/>
</dbReference>
<dbReference type="InterPro" id="IPR007111">
    <property type="entry name" value="NACHT_NTPase"/>
</dbReference>
<dbReference type="PROSITE" id="PS50837">
    <property type="entry name" value="NACHT"/>
    <property type="match status" value="1"/>
</dbReference>
<gene>
    <name evidence="3" type="ORF">D6C78_10492</name>
</gene>
<feature type="region of interest" description="Disordered" evidence="1">
    <location>
        <begin position="252"/>
        <end position="272"/>
    </location>
</feature>
<dbReference type="EMBL" id="QZBZ01000507">
    <property type="protein sequence ID" value="TIA28946.1"/>
    <property type="molecule type" value="Genomic_DNA"/>
</dbReference>
<dbReference type="Pfam" id="PF13646">
    <property type="entry name" value="HEAT_2"/>
    <property type="match status" value="2"/>
</dbReference>
<dbReference type="InterPro" id="IPR011989">
    <property type="entry name" value="ARM-like"/>
</dbReference>
<feature type="domain" description="NACHT" evidence="2">
    <location>
        <begin position="305"/>
        <end position="438"/>
    </location>
</feature>
<dbReference type="InterPro" id="IPR027417">
    <property type="entry name" value="P-loop_NTPase"/>
</dbReference>
<evidence type="ECO:0000313" key="3">
    <source>
        <dbReference type="EMBL" id="TIA28946.1"/>
    </source>
</evidence>
<dbReference type="SUPFAM" id="SSF52540">
    <property type="entry name" value="P-loop containing nucleoside triphosphate hydrolases"/>
    <property type="match status" value="1"/>
</dbReference>
<dbReference type="Gene3D" id="1.25.10.10">
    <property type="entry name" value="Leucine-rich Repeat Variant"/>
    <property type="match status" value="3"/>
</dbReference>
<protein>
    <recommendedName>
        <fullName evidence="2">NACHT domain-containing protein</fullName>
    </recommendedName>
</protein>
<organism evidence="3 4">
    <name type="scientific">Aureobasidium pullulans</name>
    <name type="common">Black yeast</name>
    <name type="synonym">Pullularia pullulans</name>
    <dbReference type="NCBI Taxonomy" id="5580"/>
    <lineage>
        <taxon>Eukaryota</taxon>
        <taxon>Fungi</taxon>
        <taxon>Dikarya</taxon>
        <taxon>Ascomycota</taxon>
        <taxon>Pezizomycotina</taxon>
        <taxon>Dothideomycetes</taxon>
        <taxon>Dothideomycetidae</taxon>
        <taxon>Dothideales</taxon>
        <taxon>Saccotheciaceae</taxon>
        <taxon>Aureobasidium</taxon>
    </lineage>
</organism>
<evidence type="ECO:0000313" key="4">
    <source>
        <dbReference type="Proteomes" id="UP000308724"/>
    </source>
</evidence>